<evidence type="ECO:0000256" key="1">
    <source>
        <dbReference type="SAM" id="MobiDB-lite"/>
    </source>
</evidence>
<name>A0A0S2DHB8_LYSEN</name>
<organism evidence="2 3">
    <name type="scientific">Lysobacter enzymogenes</name>
    <dbReference type="NCBI Taxonomy" id="69"/>
    <lineage>
        <taxon>Bacteria</taxon>
        <taxon>Pseudomonadati</taxon>
        <taxon>Pseudomonadota</taxon>
        <taxon>Gammaproteobacteria</taxon>
        <taxon>Lysobacterales</taxon>
        <taxon>Lysobacteraceae</taxon>
        <taxon>Lysobacter</taxon>
    </lineage>
</organism>
<feature type="compositionally biased region" description="Gly residues" evidence="1">
    <location>
        <begin position="22"/>
        <end position="32"/>
    </location>
</feature>
<dbReference type="KEGG" id="lez:GLE_2722"/>
<proteinExistence type="predicted"/>
<sequence>MRGLRELLQETVHDGYRETLGDGSGVGAIGRGAGRRQGSEL</sequence>
<dbReference type="AlphaFoldDB" id="A0A0S2DHB8"/>
<evidence type="ECO:0000313" key="3">
    <source>
        <dbReference type="Proteomes" id="UP000061569"/>
    </source>
</evidence>
<protein>
    <submittedName>
        <fullName evidence="2">Uncharacterized protein</fullName>
    </submittedName>
</protein>
<dbReference type="EMBL" id="CP013140">
    <property type="protein sequence ID" value="ALN58070.1"/>
    <property type="molecule type" value="Genomic_DNA"/>
</dbReference>
<dbReference type="Proteomes" id="UP000061569">
    <property type="component" value="Chromosome"/>
</dbReference>
<accession>A0A0S2DHB8</accession>
<reference evidence="2 3" key="1">
    <citation type="submission" date="2015-11" db="EMBL/GenBank/DDBJ databases">
        <title>Genome sequences of Lysobacter enzymogenes strain C3 and Lysobacter antibioticus ATCC 29479.</title>
        <authorList>
            <person name="Kobayashi D.Y."/>
        </authorList>
    </citation>
    <scope>NUCLEOTIDE SEQUENCE [LARGE SCALE GENOMIC DNA]</scope>
    <source>
        <strain evidence="2 3">C3</strain>
    </source>
</reference>
<gene>
    <name evidence="2" type="ORF">GLE_2722</name>
</gene>
<evidence type="ECO:0000313" key="2">
    <source>
        <dbReference type="EMBL" id="ALN58070.1"/>
    </source>
</evidence>
<feature type="region of interest" description="Disordered" evidence="1">
    <location>
        <begin position="16"/>
        <end position="41"/>
    </location>
</feature>